<feature type="signal peptide" evidence="1">
    <location>
        <begin position="1"/>
        <end position="28"/>
    </location>
</feature>
<proteinExistence type="predicted"/>
<evidence type="ECO:0000256" key="1">
    <source>
        <dbReference type="SAM" id="SignalP"/>
    </source>
</evidence>
<dbReference type="Proteomes" id="UP001315860">
    <property type="component" value="Chromosome"/>
</dbReference>
<reference evidence="2 3" key="1">
    <citation type="submission" date="2022-07" db="EMBL/GenBank/DDBJ databases">
        <title>Novel species in genus Aeromicrobium.</title>
        <authorList>
            <person name="Ye L."/>
        </authorList>
    </citation>
    <scope>NUCLEOTIDE SEQUENCE [LARGE SCALE GENOMIC DNA]</scope>
    <source>
        <strain evidence="3">zg-Y50</strain>
    </source>
</reference>
<dbReference type="RefSeq" id="WP_232418660.1">
    <property type="nucleotide sequence ID" value="NZ_CP101990.1"/>
</dbReference>
<keyword evidence="1" id="KW-0732">Signal</keyword>
<evidence type="ECO:0000313" key="3">
    <source>
        <dbReference type="Proteomes" id="UP001315860"/>
    </source>
</evidence>
<gene>
    <name evidence="2" type="ORF">NP095_12015</name>
</gene>
<protein>
    <submittedName>
        <fullName evidence="2">Uncharacterized protein</fullName>
    </submittedName>
</protein>
<evidence type="ECO:0000313" key="2">
    <source>
        <dbReference type="EMBL" id="UUI67921.1"/>
    </source>
</evidence>
<feature type="chain" id="PRO_5045267970" evidence="1">
    <location>
        <begin position="29"/>
        <end position="763"/>
    </location>
</feature>
<name>A0ABY5KBS9_9ACTN</name>
<sequence>MRRFISPVAAGAVVSGVLAAVAVAPAHAAAVTNADLATALDLPAGITLTQAGDPRGFGVETRVFNDFPRRGGNGSYAVLSTGQAADLFNMSVPGLQPSTNFDPDSDAPDKVSLTFGVASAGANDCLLVDVAMGTEERVHTYAETVPGDTISLKRDGDETEYAMHAGVRYFSQYVQERPNDSRYLEPKPMNVNAIKYWHGVNQEFERQPDDQAVPLIPDVTPFNHFTSVETFEVPIQADGSATLSIADAGNNSLDSVALVDRVRKAKCSTSSSAATGLMPLQPAVVVGHRGVQNILTVDLKPDTPQIERYDAADNGWYPGGVELRFRWYRYWIESSNCNDPIMKNWHLIQDADRQSFAPTLDEKGRCLMAVVTGKKDGYRSETFPSPASAQWMPTLPIQDGVFVNSAVPTITKPRSDIRVNDTLSASTGNFSPRPDSYSYQWWADSQPISGETGETFKVTAAQAGRVIRVRVTARRLNFDPMTIESAPTVAVTNLDFTSTSSPRIEGSGVQGKPLTAVPGTWSPLTDKFEYEWFADGEKIPSQTRNTFTPSSGYIGSDVHAVVKGIKAGYNPKSFSTPKVRITGASFTGGQVTVAGTVRVGQRLTAAATGWTPVSPATRRYTWLVGGRVAQEGTSTMFTVPPNAVGQRIVVQVRGERTGYAPLTISSPATGAVARGVLTTNTPRVYGTARPKGTLRASVSWRPAPVTYRYQWYVGKKKIARATKSSYKVPKKYRGKKIRVRITATKSGYTTVARYSAYKKIAKK</sequence>
<accession>A0ABY5KBS9</accession>
<organism evidence="2 3">
    <name type="scientific">Aeromicrobium duanguangcaii</name>
    <dbReference type="NCBI Taxonomy" id="2968086"/>
    <lineage>
        <taxon>Bacteria</taxon>
        <taxon>Bacillati</taxon>
        <taxon>Actinomycetota</taxon>
        <taxon>Actinomycetes</taxon>
        <taxon>Propionibacteriales</taxon>
        <taxon>Nocardioidaceae</taxon>
        <taxon>Aeromicrobium</taxon>
    </lineage>
</organism>
<dbReference type="EMBL" id="CP101990">
    <property type="protein sequence ID" value="UUI67921.1"/>
    <property type="molecule type" value="Genomic_DNA"/>
</dbReference>
<dbReference type="Gene3D" id="2.60.40.2700">
    <property type="match status" value="4"/>
</dbReference>
<keyword evidence="3" id="KW-1185">Reference proteome</keyword>